<dbReference type="Pfam" id="PF00664">
    <property type="entry name" value="ABC_membrane"/>
    <property type="match status" value="1"/>
</dbReference>
<dbReference type="OrthoDB" id="544620at2"/>
<dbReference type="Proteomes" id="UP000180235">
    <property type="component" value="Chromosome"/>
</dbReference>
<evidence type="ECO:0000256" key="2">
    <source>
        <dbReference type="ARBA" id="ARBA00022448"/>
    </source>
</evidence>
<keyword evidence="4 9" id="KW-0812">Transmembrane</keyword>
<feature type="transmembrane region" description="Helical" evidence="9">
    <location>
        <begin position="277"/>
        <end position="304"/>
    </location>
</feature>
<dbReference type="CDD" id="cd18541">
    <property type="entry name" value="ABC_6TM_TmrB_like"/>
    <property type="match status" value="1"/>
</dbReference>
<dbReference type="GO" id="GO:0005886">
    <property type="term" value="C:plasma membrane"/>
    <property type="evidence" value="ECO:0007669"/>
    <property type="project" value="UniProtKB-SubCell"/>
</dbReference>
<sequence>MAKPHQGQLRKLLSYIQPYWRQQLVGIGALVVVNLLGVAIPLVLRQAINQLETNLQPGAILRYGLAIIALATLMWLIRMVSRLVLFGVGRQVEFDLKQKLFEHFLRLDQHFFNQHPPGELISRATSDVDNVRRLVGFSVLSFVNTFLAYGFTLPVMLGISVSLTLATLAVYPLLFFMVYAFGDTLRFQQAQVQERLAELSDLIQEDMSGMALIKIYAQEPVEQRGFAQLNQELLQDNLALARTRSFLFPLFGGIASVSLLILLWLGSQAMEAQTLTLGGFVALLLYVERLVFPTALLGFTITALQRGQVSIERVETLLQESPQIQNSEQAIPLPQVQGQLIVQHLSYTYPGQSQPALRDVSFSVQPGETLVVVGLVGAGKSTLIEALCRLLPIGGGQVFLDGQDITRIHLSDLRRAMAYVPQESFLFSTKLADNIRYGDPEADMGRVEGAAVQAQIHGEILTFPEQYETLVGERGITLSGGQRQRTALARGLLVQTPILLLDDALASVDSQTAQGIIQSITALRNTVILVTHQMGVAPMADRVLVLSQGRVVQMGTHRELVQQPGLYQELWQKYQFEQQFD</sequence>
<dbReference type="InterPro" id="IPR003439">
    <property type="entry name" value="ABC_transporter-like_ATP-bd"/>
</dbReference>
<dbReference type="FunFam" id="3.40.50.300:FF:000221">
    <property type="entry name" value="Multidrug ABC transporter ATP-binding protein"/>
    <property type="match status" value="1"/>
</dbReference>
<keyword evidence="3" id="KW-1003">Cell membrane</keyword>
<evidence type="ECO:0000259" key="11">
    <source>
        <dbReference type="PROSITE" id="PS50929"/>
    </source>
</evidence>
<gene>
    <name evidence="12" type="ORF">GlitD10_2502</name>
</gene>
<dbReference type="RefSeq" id="WP_071455221.1">
    <property type="nucleotide sequence ID" value="NZ_CP017675.1"/>
</dbReference>
<evidence type="ECO:0000256" key="9">
    <source>
        <dbReference type="SAM" id="Phobius"/>
    </source>
</evidence>
<protein>
    <submittedName>
        <fullName evidence="12">Cyclic nucleotide-binding protein</fullName>
    </submittedName>
</protein>
<dbReference type="InterPro" id="IPR039421">
    <property type="entry name" value="Type_1_exporter"/>
</dbReference>
<dbReference type="SMART" id="SM00382">
    <property type="entry name" value="AAA"/>
    <property type="match status" value="1"/>
</dbReference>
<dbReference type="GO" id="GO:0005524">
    <property type="term" value="F:ATP binding"/>
    <property type="evidence" value="ECO:0007669"/>
    <property type="project" value="UniProtKB-KW"/>
</dbReference>
<dbReference type="GO" id="GO:0015421">
    <property type="term" value="F:ABC-type oligopeptide transporter activity"/>
    <property type="evidence" value="ECO:0007669"/>
    <property type="project" value="TreeGrafter"/>
</dbReference>
<dbReference type="Gene3D" id="3.40.50.300">
    <property type="entry name" value="P-loop containing nucleotide triphosphate hydrolases"/>
    <property type="match status" value="1"/>
</dbReference>
<keyword evidence="7 9" id="KW-1133">Transmembrane helix</keyword>
<dbReference type="PROSITE" id="PS50929">
    <property type="entry name" value="ABC_TM1F"/>
    <property type="match status" value="1"/>
</dbReference>
<keyword evidence="5" id="KW-0547">Nucleotide-binding</keyword>
<dbReference type="Pfam" id="PF00005">
    <property type="entry name" value="ABC_tran"/>
    <property type="match status" value="1"/>
</dbReference>
<dbReference type="PROSITE" id="PS50893">
    <property type="entry name" value="ABC_TRANSPORTER_2"/>
    <property type="match status" value="1"/>
</dbReference>
<evidence type="ECO:0000256" key="7">
    <source>
        <dbReference type="ARBA" id="ARBA00022989"/>
    </source>
</evidence>
<evidence type="ECO:0000256" key="6">
    <source>
        <dbReference type="ARBA" id="ARBA00022840"/>
    </source>
</evidence>
<proteinExistence type="predicted"/>
<dbReference type="PANTHER" id="PTHR43394">
    <property type="entry name" value="ATP-DEPENDENT PERMEASE MDL1, MITOCHONDRIAL"/>
    <property type="match status" value="1"/>
</dbReference>
<evidence type="ECO:0000256" key="1">
    <source>
        <dbReference type="ARBA" id="ARBA00004651"/>
    </source>
</evidence>
<feature type="transmembrane region" description="Helical" evidence="9">
    <location>
        <begin position="24"/>
        <end position="48"/>
    </location>
</feature>
<dbReference type="InterPro" id="IPR003593">
    <property type="entry name" value="AAA+_ATPase"/>
</dbReference>
<accession>A0A1J0AFZ2</accession>
<dbReference type="PANTHER" id="PTHR43394:SF1">
    <property type="entry name" value="ATP-BINDING CASSETTE SUB-FAMILY B MEMBER 10, MITOCHONDRIAL"/>
    <property type="match status" value="1"/>
</dbReference>
<comment type="subcellular location">
    <subcellularLocation>
        <location evidence="1">Cell membrane</location>
        <topology evidence="1">Multi-pass membrane protein</topology>
    </subcellularLocation>
</comment>
<feature type="transmembrane region" description="Helical" evidence="9">
    <location>
        <begin position="246"/>
        <end position="265"/>
    </location>
</feature>
<dbReference type="InterPro" id="IPR036640">
    <property type="entry name" value="ABC1_TM_sf"/>
</dbReference>
<dbReference type="Gene3D" id="1.20.1560.10">
    <property type="entry name" value="ABC transporter type 1, transmembrane domain"/>
    <property type="match status" value="1"/>
</dbReference>
<keyword evidence="8 9" id="KW-0472">Membrane</keyword>
<feature type="transmembrane region" description="Helical" evidence="9">
    <location>
        <begin position="157"/>
        <end position="181"/>
    </location>
</feature>
<dbReference type="SUPFAM" id="SSF90123">
    <property type="entry name" value="ABC transporter transmembrane region"/>
    <property type="match status" value="1"/>
</dbReference>
<evidence type="ECO:0000259" key="10">
    <source>
        <dbReference type="PROSITE" id="PS50893"/>
    </source>
</evidence>
<dbReference type="InterPro" id="IPR027417">
    <property type="entry name" value="P-loop_NTPase"/>
</dbReference>
<dbReference type="InterPro" id="IPR011527">
    <property type="entry name" value="ABC1_TM_dom"/>
</dbReference>
<feature type="transmembrane region" description="Helical" evidence="9">
    <location>
        <begin position="60"/>
        <end position="77"/>
    </location>
</feature>
<dbReference type="EMBL" id="CP017675">
    <property type="protein sequence ID" value="APB34839.1"/>
    <property type="molecule type" value="Genomic_DNA"/>
</dbReference>
<feature type="domain" description="ABC transmembrane type-1" evidence="11">
    <location>
        <begin position="24"/>
        <end position="306"/>
    </location>
</feature>
<evidence type="ECO:0000313" key="13">
    <source>
        <dbReference type="Proteomes" id="UP000180235"/>
    </source>
</evidence>
<dbReference type="AlphaFoldDB" id="A0A1J0AFZ2"/>
<keyword evidence="13" id="KW-1185">Reference proteome</keyword>
<organism evidence="12 13">
    <name type="scientific">Gloeomargarita lithophora Alchichica-D10</name>
    <dbReference type="NCBI Taxonomy" id="1188229"/>
    <lineage>
        <taxon>Bacteria</taxon>
        <taxon>Bacillati</taxon>
        <taxon>Cyanobacteriota</taxon>
        <taxon>Cyanophyceae</taxon>
        <taxon>Gloeomargaritales</taxon>
        <taxon>Gloeomargaritaceae</taxon>
        <taxon>Gloeomargarita</taxon>
    </lineage>
</organism>
<name>A0A1J0AFZ2_9CYAN</name>
<dbReference type="SUPFAM" id="SSF52540">
    <property type="entry name" value="P-loop containing nucleoside triphosphate hydrolases"/>
    <property type="match status" value="1"/>
</dbReference>
<dbReference type="GO" id="GO:0016887">
    <property type="term" value="F:ATP hydrolysis activity"/>
    <property type="evidence" value="ECO:0007669"/>
    <property type="project" value="InterPro"/>
</dbReference>
<keyword evidence="2" id="KW-0813">Transport</keyword>
<dbReference type="STRING" id="1188229.GlitD10_2502"/>
<evidence type="ECO:0000313" key="12">
    <source>
        <dbReference type="EMBL" id="APB34839.1"/>
    </source>
</evidence>
<evidence type="ECO:0000256" key="8">
    <source>
        <dbReference type="ARBA" id="ARBA00023136"/>
    </source>
</evidence>
<dbReference type="KEGG" id="glt:GlitD10_2502"/>
<evidence type="ECO:0000256" key="5">
    <source>
        <dbReference type="ARBA" id="ARBA00022741"/>
    </source>
</evidence>
<feature type="transmembrane region" description="Helical" evidence="9">
    <location>
        <begin position="134"/>
        <end position="151"/>
    </location>
</feature>
<reference evidence="12 13" key="1">
    <citation type="submission" date="2016-10" db="EMBL/GenBank/DDBJ databases">
        <title>Description of Gloeomargarita lithophora gen. nov., sp. nov., a thylakoid-bearing basal-branching cyanobacterium with intracellular carbonates, and proposal for Gloeomargaritales ord. nov.</title>
        <authorList>
            <person name="Moreira D."/>
            <person name="Tavera R."/>
            <person name="Benzerara K."/>
            <person name="Skouri-Panet F."/>
            <person name="Couradeau E."/>
            <person name="Gerard E."/>
            <person name="Loussert C."/>
            <person name="Novelo E."/>
            <person name="Zivanovic Y."/>
            <person name="Lopez-Garcia P."/>
        </authorList>
    </citation>
    <scope>NUCLEOTIDE SEQUENCE [LARGE SCALE GENOMIC DNA]</scope>
    <source>
        <strain evidence="12 13">D10</strain>
    </source>
</reference>
<feature type="domain" description="ABC transporter" evidence="10">
    <location>
        <begin position="340"/>
        <end position="573"/>
    </location>
</feature>
<keyword evidence="6" id="KW-0067">ATP-binding</keyword>
<evidence type="ECO:0000256" key="3">
    <source>
        <dbReference type="ARBA" id="ARBA00022475"/>
    </source>
</evidence>
<evidence type="ECO:0000256" key="4">
    <source>
        <dbReference type="ARBA" id="ARBA00022692"/>
    </source>
</evidence>